<evidence type="ECO:0000313" key="1">
    <source>
        <dbReference type="EMBL" id="KKL81561.1"/>
    </source>
</evidence>
<name>A0A0F9FTD4_9ZZZZ</name>
<comment type="caution">
    <text evidence="1">The sequence shown here is derived from an EMBL/GenBank/DDBJ whole genome shotgun (WGS) entry which is preliminary data.</text>
</comment>
<protein>
    <submittedName>
        <fullName evidence="1">Uncharacterized protein</fullName>
    </submittedName>
</protein>
<accession>A0A0F9FTD4</accession>
<dbReference type="AlphaFoldDB" id="A0A0F9FTD4"/>
<proteinExistence type="predicted"/>
<sequence length="123" mass="14476">MVFIFEKHVRTKYGKYTYISLGHNSYENGKSKRLWEVNIARKDKINERLPEIKRRFSKKPPKPQQFEFGLVYGLFSISKELDLIEIINQYTSKREQGFSVGEYITLLAINRAIALSSKSQVRK</sequence>
<dbReference type="EMBL" id="LAZR01022526">
    <property type="protein sequence ID" value="KKL81561.1"/>
    <property type="molecule type" value="Genomic_DNA"/>
</dbReference>
<organism evidence="1">
    <name type="scientific">marine sediment metagenome</name>
    <dbReference type="NCBI Taxonomy" id="412755"/>
    <lineage>
        <taxon>unclassified sequences</taxon>
        <taxon>metagenomes</taxon>
        <taxon>ecological metagenomes</taxon>
    </lineage>
</organism>
<reference evidence="1" key="1">
    <citation type="journal article" date="2015" name="Nature">
        <title>Complex archaea that bridge the gap between prokaryotes and eukaryotes.</title>
        <authorList>
            <person name="Spang A."/>
            <person name="Saw J.H."/>
            <person name="Jorgensen S.L."/>
            <person name="Zaremba-Niedzwiedzka K."/>
            <person name="Martijn J."/>
            <person name="Lind A.E."/>
            <person name="van Eijk R."/>
            <person name="Schleper C."/>
            <person name="Guy L."/>
            <person name="Ettema T.J."/>
        </authorList>
    </citation>
    <scope>NUCLEOTIDE SEQUENCE</scope>
</reference>
<gene>
    <name evidence="1" type="ORF">LCGC14_1993550</name>
</gene>